<evidence type="ECO:0000256" key="9">
    <source>
        <dbReference type="ARBA" id="ARBA00023319"/>
    </source>
</evidence>
<accession>A0ABD3V371</accession>
<dbReference type="Gene3D" id="2.60.40.10">
    <property type="entry name" value="Immunoglobulins"/>
    <property type="match status" value="7"/>
</dbReference>
<dbReference type="InterPro" id="IPR036116">
    <property type="entry name" value="FN3_sf"/>
</dbReference>
<dbReference type="Pfam" id="PF00041">
    <property type="entry name" value="fn3"/>
    <property type="match status" value="3"/>
</dbReference>
<dbReference type="PROSITE" id="PS00108">
    <property type="entry name" value="PROTEIN_KINASE_ST"/>
    <property type="match status" value="1"/>
</dbReference>
<dbReference type="Gene3D" id="1.10.510.10">
    <property type="entry name" value="Transferase(Phosphotransferase) domain 1"/>
    <property type="match status" value="2"/>
</dbReference>
<evidence type="ECO:0000256" key="10">
    <source>
        <dbReference type="PROSITE-ProRule" id="PRU10141"/>
    </source>
</evidence>
<dbReference type="PROSITE" id="PS50835">
    <property type="entry name" value="IG_LIKE"/>
    <property type="match status" value="3"/>
</dbReference>
<dbReference type="Pfam" id="PF00069">
    <property type="entry name" value="Pkinase"/>
    <property type="match status" value="2"/>
</dbReference>
<dbReference type="SMART" id="SM00408">
    <property type="entry name" value="IGc2"/>
    <property type="match status" value="3"/>
</dbReference>
<evidence type="ECO:0000256" key="1">
    <source>
        <dbReference type="ARBA" id="ARBA00006692"/>
    </source>
</evidence>
<evidence type="ECO:0000256" key="4">
    <source>
        <dbReference type="ARBA" id="ARBA00022737"/>
    </source>
</evidence>
<feature type="compositionally biased region" description="Polar residues" evidence="11">
    <location>
        <begin position="1632"/>
        <end position="1648"/>
    </location>
</feature>
<reference evidence="15 16" key="1">
    <citation type="submission" date="2024-11" db="EMBL/GenBank/DDBJ databases">
        <title>Chromosome-level genome assembly of the freshwater bivalve Anodonta woodiana.</title>
        <authorList>
            <person name="Chen X."/>
        </authorList>
    </citation>
    <scope>NUCLEOTIDE SEQUENCE [LARGE SCALE GENOMIC DNA]</scope>
    <source>
        <strain evidence="15">MN2024</strain>
        <tissue evidence="15">Gills</tissue>
    </source>
</reference>
<evidence type="ECO:0000259" key="12">
    <source>
        <dbReference type="PROSITE" id="PS50011"/>
    </source>
</evidence>
<keyword evidence="7 10" id="KW-0067">ATP-binding</keyword>
<feature type="domain" description="Fibronectin type-III" evidence="14">
    <location>
        <begin position="303"/>
        <end position="399"/>
    </location>
</feature>
<dbReference type="InterPro" id="IPR003961">
    <property type="entry name" value="FN3_dom"/>
</dbReference>
<gene>
    <name evidence="15" type="ORF">ACJMK2_014453</name>
</gene>
<feature type="domain" description="Fibronectin type-III" evidence="14">
    <location>
        <begin position="1182"/>
        <end position="1275"/>
    </location>
</feature>
<keyword evidence="3" id="KW-0808">Transferase</keyword>
<keyword evidence="9" id="KW-0393">Immunoglobulin domain</keyword>
<dbReference type="InterPro" id="IPR013098">
    <property type="entry name" value="Ig_I-set"/>
</dbReference>
<dbReference type="SUPFAM" id="SSF49265">
    <property type="entry name" value="Fibronectin type III"/>
    <property type="match status" value="2"/>
</dbReference>
<dbReference type="SUPFAM" id="SSF48726">
    <property type="entry name" value="Immunoglobulin"/>
    <property type="match status" value="3"/>
</dbReference>
<evidence type="ECO:0000256" key="6">
    <source>
        <dbReference type="ARBA" id="ARBA00022777"/>
    </source>
</evidence>
<dbReference type="InterPro" id="IPR007110">
    <property type="entry name" value="Ig-like_dom"/>
</dbReference>
<feature type="domain" description="Fibronectin type-III" evidence="14">
    <location>
        <begin position="38"/>
        <end position="136"/>
    </location>
</feature>
<feature type="binding site" evidence="10">
    <location>
        <position position="683"/>
    </location>
    <ligand>
        <name>ATP</name>
        <dbReference type="ChEBI" id="CHEBI:30616"/>
    </ligand>
</feature>
<dbReference type="InterPro" id="IPR017441">
    <property type="entry name" value="Protein_kinase_ATP_BS"/>
</dbReference>
<dbReference type="InterPro" id="IPR003598">
    <property type="entry name" value="Ig_sub2"/>
</dbReference>
<feature type="domain" description="Ig-like" evidence="13">
    <location>
        <begin position="1085"/>
        <end position="1169"/>
    </location>
</feature>
<keyword evidence="5 10" id="KW-0547">Nucleotide-binding</keyword>
<feature type="domain" description="Protein kinase" evidence="12">
    <location>
        <begin position="654"/>
        <end position="908"/>
    </location>
</feature>
<dbReference type="FunFam" id="2.60.40.10:FF:000107">
    <property type="entry name" value="Myosin, light chain kinase a"/>
    <property type="match status" value="1"/>
</dbReference>
<dbReference type="Proteomes" id="UP001634394">
    <property type="component" value="Unassembled WGS sequence"/>
</dbReference>
<sequence length="1708" mass="194771">MTREPFAVGEYRSLEYDYTVPNRPYFEHLTRYVPPRMPVEKPELVQVNDETAHLHWKPAHVPKAVRDSCNLTYTVEVRTPPSFEWRELVSGLKSHTYTLTNLHPRLDYVFRVRGWNQYGSSEPGLPVSLYRPIRLDDLDADNEEEEVWEKEWELKYGQQDVPISEGPPKLPMDTPKVTNFMPDSFLMSWLPARIPAYAKKTQITYFIEVKEPPSTGWRRFASGLHDIQYLVDELNPKQDYEFRVRAETEFGISDPTLAVMVQRSKRDSLSLQSSLDKSMRDDNLSLMSTSLDDLTAGVPPRMPLSKPHATNIKDGSLTLTWGSARTPSYVKRSAVTYIVEMREPSSNTWTTLVKGWKENSYTVRNLNADTDYIFRIKACNEFGMSEPTLPFSLFRDKDDYEVPRTPRSRSGSRDSLSGTFWSKRRSSSMDYSRHSSEDLSSYGKIPLAPSFITPDKSTQFFAVGKPAKITLQLRGYPLPIVDWFHGDEKLVGDMYKSETGPGNTVTLEIKTTTQDTIGDYKCFVKNDLGADMRVFQLQLADPPTILEPPKDILLINRESGTLECRVDGIPKPQVKWLKDWLPLSESARVKVLHETPDRWSITITNAIAKDNGIYTCVAENEAGKAECSVRITVEECTPGYKGVNMKHGLIEEHYYVLEEIGRGRHGVVRRVIDKVTGKEYAAKFIYVSNEAQKDFFQNEFECQQIVMHKHGLHLHDAYETERRLVLVSDLLQGDDLLDWIIANDQWTESEAAAVVKQVLETLQDLHRQNVLHLDIKPSNIMMTNKTLAEIKLIDFGLSRWQSQDTSVYLNYGTPEFTSPEQVNNEPASPASDAWSVGVLTYVLLSGIAPFGQISDKNILLKVKECQWKFEEKDFANISSDAKDFISKLLVKSPSERLSIKDCLNHPWIVGVKGQGLKLELTKLKNFQACDKLKRELDAVRTTAKLKNLCKMLDDKAPSMEPAIDDLSGEIIFPDSEEYGEFLDEESWYSWHSRYQEDPDVEIYPLHDPEFMARIRSYRRIQGGDGIKSGLKEDEKIRWQTLKERQLETDMEMESSPEEELMSMSEQRRKLFRGSISQDQVTAEYPLMFRTKLHDIVYKPGDDLTLTCHVISSSPVTVTWYRDDQLLAESSRIQMVYSESGKATLTILNAKPYDAAIYKCVARNQDGRMSCLCRLIVGDVPIVPGRPIVTHISCKQVFLMWEGTMSNGDSYIQGYRVDYKKIGERVWTRGPETIEEYALITGLVPNSQYIFRVSCFNKFGCSPYSIASREVTTKEGGEESLSMDVDLLPLMSLRPAIQLILSSGDESLPDFTQDAILHQGNPNEAYDIETGFFRGGYGECRIVTRKNTNTKFMMKTVPYTSDKHDADLKEFNLLRPLTQDNIVRVIESFLTADKFYIIFERLTGLSVVEYLSLRSWYSEDVISKVMLQVFNALQYLQFMKLVHLNLQPSSVVMATGDDYRVKLTDFTLARKSDALEGEVVPIHGYPDFIAPEVITQGKVNGAADMWSAGVLTFLLLSGESPFSGQTTKETLTNIVYNRCSSSDLYDNVSQAAVSLIFKLLKRTPRNRLTVDECFESRWFQPSEKMVRIRQKALFSTYKLRTFCRVYEDHRLKIDICKDITSDLPAIQLPKSEVSGSRQPPPDSSKQNIETAPEMKPESESETVQKTLPETKGDNSETELKPETKSELKSKPETTPKVKPVTETEPKIKG</sequence>
<dbReference type="GO" id="GO:0004674">
    <property type="term" value="F:protein serine/threonine kinase activity"/>
    <property type="evidence" value="ECO:0007669"/>
    <property type="project" value="UniProtKB-KW"/>
</dbReference>
<dbReference type="PROSITE" id="PS50853">
    <property type="entry name" value="FN3"/>
    <property type="match status" value="4"/>
</dbReference>
<dbReference type="CDD" id="cd00063">
    <property type="entry name" value="FN3"/>
    <property type="match status" value="4"/>
</dbReference>
<evidence type="ECO:0000256" key="11">
    <source>
        <dbReference type="SAM" id="MobiDB-lite"/>
    </source>
</evidence>
<dbReference type="SMART" id="SM00220">
    <property type="entry name" value="S_TKc"/>
    <property type="match status" value="2"/>
</dbReference>
<dbReference type="InterPro" id="IPR036179">
    <property type="entry name" value="Ig-like_dom_sf"/>
</dbReference>
<dbReference type="EMBL" id="JBJQND010000014">
    <property type="protein sequence ID" value="KAL3855233.1"/>
    <property type="molecule type" value="Genomic_DNA"/>
</dbReference>
<name>A0ABD3V371_SINWO</name>
<dbReference type="GO" id="GO:0005524">
    <property type="term" value="F:ATP binding"/>
    <property type="evidence" value="ECO:0007669"/>
    <property type="project" value="UniProtKB-UniRule"/>
</dbReference>
<evidence type="ECO:0000256" key="3">
    <source>
        <dbReference type="ARBA" id="ARBA00022679"/>
    </source>
</evidence>
<dbReference type="FunFam" id="2.60.40.10:FF:000032">
    <property type="entry name" value="palladin isoform X1"/>
    <property type="match status" value="1"/>
</dbReference>
<dbReference type="PROSITE" id="PS50011">
    <property type="entry name" value="PROTEIN_KINASE_DOM"/>
    <property type="match status" value="2"/>
</dbReference>
<dbReference type="Gene3D" id="3.30.200.20">
    <property type="entry name" value="Phosphorylase Kinase, domain 1"/>
    <property type="match status" value="2"/>
</dbReference>
<dbReference type="SMART" id="SM00409">
    <property type="entry name" value="IG"/>
    <property type="match status" value="3"/>
</dbReference>
<dbReference type="InterPro" id="IPR008271">
    <property type="entry name" value="Ser/Thr_kinase_AS"/>
</dbReference>
<dbReference type="InterPro" id="IPR003599">
    <property type="entry name" value="Ig_sub"/>
</dbReference>
<feature type="domain" description="Ig-like" evidence="13">
    <location>
        <begin position="449"/>
        <end position="540"/>
    </location>
</feature>
<keyword evidence="8" id="KW-1015">Disulfide bond</keyword>
<comment type="similarity">
    <text evidence="1">Belongs to the protein kinase superfamily. CAMK Ser/Thr protein kinase family.</text>
</comment>
<dbReference type="PROSITE" id="PS00107">
    <property type="entry name" value="PROTEIN_KINASE_ATP"/>
    <property type="match status" value="1"/>
</dbReference>
<evidence type="ECO:0000256" key="2">
    <source>
        <dbReference type="ARBA" id="ARBA00022527"/>
    </source>
</evidence>
<organism evidence="15 16">
    <name type="scientific">Sinanodonta woodiana</name>
    <name type="common">Chinese pond mussel</name>
    <name type="synonym">Anodonta woodiana</name>
    <dbReference type="NCBI Taxonomy" id="1069815"/>
    <lineage>
        <taxon>Eukaryota</taxon>
        <taxon>Metazoa</taxon>
        <taxon>Spiralia</taxon>
        <taxon>Lophotrochozoa</taxon>
        <taxon>Mollusca</taxon>
        <taxon>Bivalvia</taxon>
        <taxon>Autobranchia</taxon>
        <taxon>Heteroconchia</taxon>
        <taxon>Palaeoheterodonta</taxon>
        <taxon>Unionida</taxon>
        <taxon>Unionoidea</taxon>
        <taxon>Unionidae</taxon>
        <taxon>Unioninae</taxon>
        <taxon>Sinanodonta</taxon>
    </lineage>
</organism>
<feature type="domain" description="Fibronectin type-III" evidence="14">
    <location>
        <begin position="171"/>
        <end position="267"/>
    </location>
</feature>
<evidence type="ECO:0000256" key="5">
    <source>
        <dbReference type="ARBA" id="ARBA00022741"/>
    </source>
</evidence>
<protein>
    <submittedName>
        <fullName evidence="15">Uncharacterized protein</fullName>
    </submittedName>
</protein>
<dbReference type="SMART" id="SM00060">
    <property type="entry name" value="FN3"/>
    <property type="match status" value="4"/>
</dbReference>
<dbReference type="InterPro" id="IPR000719">
    <property type="entry name" value="Prot_kinase_dom"/>
</dbReference>
<evidence type="ECO:0000259" key="13">
    <source>
        <dbReference type="PROSITE" id="PS50835"/>
    </source>
</evidence>
<comment type="caution">
    <text evidence="15">The sequence shown here is derived from an EMBL/GenBank/DDBJ whole genome shotgun (WGS) entry which is preliminary data.</text>
</comment>
<feature type="domain" description="Protein kinase" evidence="12">
    <location>
        <begin position="1325"/>
        <end position="1578"/>
    </location>
</feature>
<feature type="compositionally biased region" description="Basic and acidic residues" evidence="11">
    <location>
        <begin position="1667"/>
        <end position="1708"/>
    </location>
</feature>
<evidence type="ECO:0000256" key="8">
    <source>
        <dbReference type="ARBA" id="ARBA00023157"/>
    </source>
</evidence>
<proteinExistence type="inferred from homology"/>
<dbReference type="InterPro" id="IPR011009">
    <property type="entry name" value="Kinase-like_dom_sf"/>
</dbReference>
<evidence type="ECO:0000313" key="16">
    <source>
        <dbReference type="Proteomes" id="UP001634394"/>
    </source>
</evidence>
<dbReference type="CDD" id="cd00096">
    <property type="entry name" value="Ig"/>
    <property type="match status" value="2"/>
</dbReference>
<dbReference type="PANTHER" id="PTHR24342:SF20">
    <property type="entry name" value="MYOSIN LIGHT CHAIN KINASE, SMOOTH MUSCLE"/>
    <property type="match status" value="1"/>
</dbReference>
<keyword evidence="2" id="KW-0723">Serine/threonine-protein kinase</keyword>
<evidence type="ECO:0000259" key="14">
    <source>
        <dbReference type="PROSITE" id="PS50853"/>
    </source>
</evidence>
<dbReference type="Pfam" id="PF07679">
    <property type="entry name" value="I-set"/>
    <property type="match status" value="3"/>
</dbReference>
<dbReference type="InterPro" id="IPR013783">
    <property type="entry name" value="Ig-like_fold"/>
</dbReference>
<keyword evidence="6" id="KW-0418">Kinase</keyword>
<evidence type="ECO:0000313" key="15">
    <source>
        <dbReference type="EMBL" id="KAL3855233.1"/>
    </source>
</evidence>
<keyword evidence="16" id="KW-1185">Reference proteome</keyword>
<feature type="region of interest" description="Disordered" evidence="11">
    <location>
        <begin position="1629"/>
        <end position="1708"/>
    </location>
</feature>
<dbReference type="SUPFAM" id="SSF56112">
    <property type="entry name" value="Protein kinase-like (PK-like)"/>
    <property type="match status" value="2"/>
</dbReference>
<dbReference type="PANTHER" id="PTHR24342">
    <property type="entry name" value="SERINE/THREONINE-PROTEIN KINASE 17"/>
    <property type="match status" value="1"/>
</dbReference>
<keyword evidence="4" id="KW-0677">Repeat</keyword>
<feature type="domain" description="Ig-like" evidence="13">
    <location>
        <begin position="543"/>
        <end position="632"/>
    </location>
</feature>
<evidence type="ECO:0000256" key="7">
    <source>
        <dbReference type="ARBA" id="ARBA00022840"/>
    </source>
</evidence>